<dbReference type="EMBL" id="ONZP01000550">
    <property type="protein sequence ID" value="SPJ87066.1"/>
    <property type="molecule type" value="Genomic_DNA"/>
</dbReference>
<keyword evidence="2" id="KW-1185">Reference proteome</keyword>
<protein>
    <submittedName>
        <fullName evidence="1">Uncharacterized protein</fullName>
    </submittedName>
</protein>
<evidence type="ECO:0000313" key="1">
    <source>
        <dbReference type="EMBL" id="SPJ87066.1"/>
    </source>
</evidence>
<gene>
    <name evidence="1" type="ORF">FTOL_12091</name>
</gene>
<accession>A0AAE8SNJ7</accession>
<sequence length="203" mass="22558">MMQTSSTPEVTALIKKHGTTDALFIKNLSYSTNVPLKDMYEIDVESMKTGLRYIAQGLKDNTGLTEAEYTVLTFWSNHLADAKVPFLTAHAHTLSSSRNGPFSKHDLDFIRFGGIEDGDILNLAYEASKSKEQARQSEALGEIEEVEAKVAHFAIVSSQDGTLAAIEATIAALECLRKDFTFRSAFLEEPLQLLRQKREALKK</sequence>
<dbReference type="AlphaFoldDB" id="A0AAE8SNJ7"/>
<name>A0AAE8SNJ7_9HYPO</name>
<comment type="caution">
    <text evidence="1">The sequence shown here is derived from an EMBL/GenBank/DDBJ whole genome shotgun (WGS) entry which is preliminary data.</text>
</comment>
<dbReference type="Proteomes" id="UP001187734">
    <property type="component" value="Unassembled WGS sequence"/>
</dbReference>
<evidence type="ECO:0000313" key="2">
    <source>
        <dbReference type="Proteomes" id="UP001187734"/>
    </source>
</evidence>
<organism evidence="1 2">
    <name type="scientific">Fusarium torulosum</name>
    <dbReference type="NCBI Taxonomy" id="33205"/>
    <lineage>
        <taxon>Eukaryota</taxon>
        <taxon>Fungi</taxon>
        <taxon>Dikarya</taxon>
        <taxon>Ascomycota</taxon>
        <taxon>Pezizomycotina</taxon>
        <taxon>Sordariomycetes</taxon>
        <taxon>Hypocreomycetidae</taxon>
        <taxon>Hypocreales</taxon>
        <taxon>Nectriaceae</taxon>
        <taxon>Fusarium</taxon>
    </lineage>
</organism>
<proteinExistence type="predicted"/>
<reference evidence="1" key="1">
    <citation type="submission" date="2018-03" db="EMBL/GenBank/DDBJ databases">
        <authorList>
            <person name="Guldener U."/>
        </authorList>
    </citation>
    <scope>NUCLEOTIDE SEQUENCE</scope>
</reference>